<dbReference type="AlphaFoldDB" id="A0A124E8W4"/>
<dbReference type="Proteomes" id="UP000069654">
    <property type="component" value="Unassembled WGS sequence"/>
</dbReference>
<feature type="transmembrane region" description="Helical" evidence="1">
    <location>
        <begin position="21"/>
        <end position="45"/>
    </location>
</feature>
<protein>
    <submittedName>
        <fullName evidence="2">Integral membrane protein</fullName>
    </submittedName>
</protein>
<dbReference type="STRING" id="1797.RMCT_4018"/>
<name>A0A124E8W4_MYCTH</name>
<evidence type="ECO:0000313" key="2">
    <source>
        <dbReference type="EMBL" id="GAT17049.1"/>
    </source>
</evidence>
<sequence length="342" mass="35036">MTTQSAPPNDRSTIRRHEQPAAVRATGIVVVLTVAIAIIAIAFAWPASRSAPGDLPIGVAAPPPVTAQITARLAEQAPDAFDVRAFDDDAALRAAIRDREVYGGLSIGAGPPTLLIATGGSPAVAQLLTQMAGGIAEQSGMPLRTEDLAAPPPDDPRGVGLAASALPITLAGLLPAIALVLALRREVWTRFAATVVFAALAAWTIALLLRFVFGSITDNFWGVTAGLTLGILAAGLTVLGLGSVFGRAGLAIGALLAILLGNPLSGLNAAPELLPRGWGQLGQLLPQGANATLLRSTAYFDGAGATTAIWVLVCWVLVGTALIAVAALRQRRTAEPHPAEMH</sequence>
<organism evidence="2 3">
    <name type="scientific">Mycolicibacterium thermoresistibile</name>
    <name type="common">Mycobacterium thermoresistibile</name>
    <dbReference type="NCBI Taxonomy" id="1797"/>
    <lineage>
        <taxon>Bacteria</taxon>
        <taxon>Bacillati</taxon>
        <taxon>Actinomycetota</taxon>
        <taxon>Actinomycetes</taxon>
        <taxon>Mycobacteriales</taxon>
        <taxon>Mycobacteriaceae</taxon>
        <taxon>Mycolicibacterium</taxon>
    </lineage>
</organism>
<comment type="caution">
    <text evidence="2">The sequence shown here is derived from an EMBL/GenBank/DDBJ whole genome shotgun (WGS) entry which is preliminary data.</text>
</comment>
<gene>
    <name evidence="2" type="ORF">RMCT_4018</name>
</gene>
<keyword evidence="1" id="KW-1133">Transmembrane helix</keyword>
<dbReference type="OMA" id="FAWPAAR"/>
<feature type="transmembrane region" description="Helical" evidence="1">
    <location>
        <begin position="195"/>
        <end position="213"/>
    </location>
</feature>
<proteinExistence type="predicted"/>
<evidence type="ECO:0000313" key="3">
    <source>
        <dbReference type="Proteomes" id="UP000069654"/>
    </source>
</evidence>
<keyword evidence="1" id="KW-0812">Transmembrane</keyword>
<feature type="transmembrane region" description="Helical" evidence="1">
    <location>
        <begin position="308"/>
        <end position="328"/>
    </location>
</feature>
<feature type="transmembrane region" description="Helical" evidence="1">
    <location>
        <begin position="248"/>
        <end position="265"/>
    </location>
</feature>
<dbReference type="RefSeq" id="WP_003927640.1">
    <property type="nucleotide sequence ID" value="NZ_BCTB01000050.1"/>
</dbReference>
<dbReference type="OrthoDB" id="2151407at2"/>
<keyword evidence="1" id="KW-0472">Membrane</keyword>
<feature type="transmembrane region" description="Helical" evidence="1">
    <location>
        <begin position="161"/>
        <end position="183"/>
    </location>
</feature>
<dbReference type="EMBL" id="BCTB01000050">
    <property type="protein sequence ID" value="GAT17049.1"/>
    <property type="molecule type" value="Genomic_DNA"/>
</dbReference>
<reference evidence="2 3" key="1">
    <citation type="journal article" date="2016" name="Genome Announc.">
        <title>Draft Genome Sequences of Five Rapidly Growing Mycobacterium Species, M. thermoresistibile, M. fortuitum subsp. acetamidolyticum, M. canariasense, M. brisbanense, and M. novocastrense.</title>
        <authorList>
            <person name="Katahira K."/>
            <person name="Ogura Y."/>
            <person name="Gotoh Y."/>
            <person name="Hayashi T."/>
        </authorList>
    </citation>
    <scope>NUCLEOTIDE SEQUENCE [LARGE SCALE GENOMIC DNA]</scope>
    <source>
        <strain evidence="2 3">JCM6362</strain>
    </source>
</reference>
<accession>A0A124E8W4</accession>
<evidence type="ECO:0000256" key="1">
    <source>
        <dbReference type="SAM" id="Phobius"/>
    </source>
</evidence>
<reference evidence="3" key="2">
    <citation type="submission" date="2016-02" db="EMBL/GenBank/DDBJ databases">
        <title>Draft genome sequence of five rapidly growing Mycobacterium species.</title>
        <authorList>
            <person name="Katahira K."/>
            <person name="Gotou Y."/>
            <person name="Iida K."/>
            <person name="Ogura Y."/>
            <person name="Hayashi T."/>
        </authorList>
    </citation>
    <scope>NUCLEOTIDE SEQUENCE [LARGE SCALE GENOMIC DNA]</scope>
    <source>
        <strain evidence="3">JCM6362</strain>
    </source>
</reference>
<feature type="transmembrane region" description="Helical" evidence="1">
    <location>
        <begin position="219"/>
        <end position="241"/>
    </location>
</feature>